<name>L0PA51_PNEJI</name>
<dbReference type="InParanoid" id="L0PA51"/>
<dbReference type="GO" id="GO:0007034">
    <property type="term" value="P:vacuolar transport"/>
    <property type="evidence" value="ECO:0007669"/>
    <property type="project" value="InterPro"/>
</dbReference>
<dbReference type="Gene3D" id="6.10.140.1230">
    <property type="match status" value="1"/>
</dbReference>
<comment type="caution">
    <text evidence="2">The sequence shown here is derived from an EMBL/GenBank/DDBJ whole genome shotgun (WGS) entry which is preliminary data.</text>
</comment>
<sequence>MNILEWFFGERKTPQERLRQHQRSLERAQREIEREKTKLDAQEKQLVVDIRKSAIAGQIETTKVKAKDLVRTRKQINRFVQIKTQLQAIALRIQTVQTHEQISQNMKKATKLLGCINRTTRLPALMKITHDFEKESDMMEQREEMMDEAIDSIMDDDETENDIIVNQVLDEIGINLRQNFDNLPSITHTINKESQKTTQPITESKSEYYDDFGERLKNLKR</sequence>
<dbReference type="PANTHER" id="PTHR10476">
    <property type="entry name" value="CHARGED MULTIVESICULAR BODY PROTEIN"/>
    <property type="match status" value="1"/>
</dbReference>
<dbReference type="Pfam" id="PF03357">
    <property type="entry name" value="Snf7"/>
    <property type="match status" value="1"/>
</dbReference>
<dbReference type="FunCoup" id="L0PA51">
    <property type="interactions" value="309"/>
</dbReference>
<dbReference type="AlphaFoldDB" id="L0PA51"/>
<gene>
    <name evidence="2" type="ORF">PNEJI1_003041</name>
</gene>
<evidence type="ECO:0000256" key="1">
    <source>
        <dbReference type="SAM" id="Coils"/>
    </source>
</evidence>
<dbReference type="EMBL" id="CAKM01000138">
    <property type="protein sequence ID" value="CCJ28954.1"/>
    <property type="molecule type" value="Genomic_DNA"/>
</dbReference>
<dbReference type="InterPro" id="IPR005024">
    <property type="entry name" value="Snf7_fam"/>
</dbReference>
<dbReference type="Proteomes" id="UP000010422">
    <property type="component" value="Unassembled WGS sequence"/>
</dbReference>
<dbReference type="VEuPathDB" id="FungiDB:PNEJI1_003041"/>
<evidence type="ECO:0000313" key="2">
    <source>
        <dbReference type="EMBL" id="CCJ28954.1"/>
    </source>
</evidence>
<protein>
    <submittedName>
        <fullName evidence="2">Uncharacterized protein</fullName>
    </submittedName>
</protein>
<organism evidence="3">
    <name type="scientific">Pneumocystis jirovecii</name>
    <name type="common">Human pneumocystis pneumonia agent</name>
    <dbReference type="NCBI Taxonomy" id="42068"/>
    <lineage>
        <taxon>Eukaryota</taxon>
        <taxon>Fungi</taxon>
        <taxon>Dikarya</taxon>
        <taxon>Ascomycota</taxon>
        <taxon>Taphrinomycotina</taxon>
        <taxon>Pneumocystomycetes</taxon>
        <taxon>Pneumocystaceae</taxon>
        <taxon>Pneumocystis</taxon>
    </lineage>
</organism>
<accession>L0PA51</accession>
<reference evidence="2 3" key="1">
    <citation type="journal article" date="2012" name="MBio">
        <title>De novo assembly of the Pneumocystis jirovecii genome from a single bronchoalveolar lavage fluid specimen from a patient.</title>
        <authorList>
            <person name="Cisse O.H."/>
            <person name="Pagni M."/>
            <person name="Hauser P.M."/>
        </authorList>
    </citation>
    <scope>NUCLEOTIDE SEQUENCE [LARGE SCALE GENOMIC DNA]</scope>
    <source>
        <strain evidence="2 3">SE8</strain>
    </source>
</reference>
<proteinExistence type="predicted"/>
<feature type="coiled-coil region" evidence="1">
    <location>
        <begin position="15"/>
        <end position="45"/>
    </location>
</feature>
<dbReference type="STRING" id="1209962.L0PA51"/>
<keyword evidence="1" id="KW-0175">Coiled coil</keyword>
<evidence type="ECO:0000313" key="3">
    <source>
        <dbReference type="Proteomes" id="UP000010422"/>
    </source>
</evidence>